<dbReference type="AlphaFoldDB" id="A0A940X9H7"/>
<protein>
    <submittedName>
        <fullName evidence="1">Uncharacterized protein</fullName>
    </submittedName>
</protein>
<reference evidence="1 2" key="1">
    <citation type="submission" date="2021-03" db="EMBL/GenBank/DDBJ databases">
        <title>Flavobacterium Flabelliformis Sp. Nov. And Flavobacterium Geliluteum Sp. Nov., Two Novel Multidrug Resistant Psychrophilic Species Isolated From Antarctica.</title>
        <authorList>
            <person name="Kralova S."/>
            <person name="Busse H.J."/>
            <person name="Bezdicek M."/>
            <person name="Nykrynova M."/>
            <person name="Kroupova E."/>
            <person name="Krsek D."/>
            <person name="Sedlacek I."/>
        </authorList>
    </citation>
    <scope>NUCLEOTIDE SEQUENCE [LARGE SCALE GENOMIC DNA]</scope>
    <source>
        <strain evidence="1 2">P7388</strain>
    </source>
</reference>
<gene>
    <name evidence="1" type="ORF">J3495_08790</name>
</gene>
<dbReference type="Proteomes" id="UP000675047">
    <property type="component" value="Unassembled WGS sequence"/>
</dbReference>
<evidence type="ECO:0000313" key="1">
    <source>
        <dbReference type="EMBL" id="MBP4138187.1"/>
    </source>
</evidence>
<dbReference type="EMBL" id="JAGFBV010000011">
    <property type="protein sequence ID" value="MBP4138187.1"/>
    <property type="molecule type" value="Genomic_DNA"/>
</dbReference>
<proteinExistence type="predicted"/>
<accession>A0A940X9H7</accession>
<sequence length="69" mass="8039">MAKILKIKEVNSNIEIRMKDFEKLRLKLKTEKAKRVNKPKEGKSLLKSISDFFSDPLSPPKKLVENKQL</sequence>
<organism evidence="1 2">
    <name type="scientific">Flavobacterium geliluteum</name>
    <dbReference type="NCBI Taxonomy" id="2816120"/>
    <lineage>
        <taxon>Bacteria</taxon>
        <taxon>Pseudomonadati</taxon>
        <taxon>Bacteroidota</taxon>
        <taxon>Flavobacteriia</taxon>
        <taxon>Flavobacteriales</taxon>
        <taxon>Flavobacteriaceae</taxon>
        <taxon>Flavobacterium</taxon>
    </lineage>
</organism>
<comment type="caution">
    <text evidence="1">The sequence shown here is derived from an EMBL/GenBank/DDBJ whole genome shotgun (WGS) entry which is preliminary data.</text>
</comment>
<keyword evidence="2" id="KW-1185">Reference proteome</keyword>
<name>A0A940X9H7_9FLAO</name>
<dbReference type="RefSeq" id="WP_210666186.1">
    <property type="nucleotide sequence ID" value="NZ_JAGFBV010000011.1"/>
</dbReference>
<evidence type="ECO:0000313" key="2">
    <source>
        <dbReference type="Proteomes" id="UP000675047"/>
    </source>
</evidence>